<comment type="caution">
    <text evidence="1">The sequence shown here is derived from an EMBL/GenBank/DDBJ whole genome shotgun (WGS) entry which is preliminary data.</text>
</comment>
<dbReference type="Proteomes" id="UP000777002">
    <property type="component" value="Unassembled WGS sequence"/>
</dbReference>
<dbReference type="PANTHER" id="PTHR22602:SF0">
    <property type="entry name" value="TRANSFERASE CAF17, MITOCHONDRIAL-RELATED"/>
    <property type="match status" value="1"/>
</dbReference>
<dbReference type="NCBIfam" id="TIGR03317">
    <property type="entry name" value="ygfZ_signature"/>
    <property type="match status" value="1"/>
</dbReference>
<reference evidence="1 2" key="1">
    <citation type="journal article" date="2021" name="Sci. Rep.">
        <title>The distribution of antibiotic resistance genes in chicken gut microbiota commensals.</title>
        <authorList>
            <person name="Juricova H."/>
            <person name="Matiasovicova J."/>
            <person name="Kubasova T."/>
            <person name="Cejkova D."/>
            <person name="Rychlik I."/>
        </authorList>
    </citation>
    <scope>NUCLEOTIDE SEQUENCE [LARGE SCALE GENOMIC DNA]</scope>
    <source>
        <strain evidence="1 2">An562</strain>
    </source>
</reference>
<evidence type="ECO:0000313" key="1">
    <source>
        <dbReference type="EMBL" id="MBM6928311.1"/>
    </source>
</evidence>
<sequence>MENHNFGSFKTSVINAEKTCSLLKSLSVLEVSGADAETFLHGQFTNHIKNLGDAFRLAAYCQPQGRILALMRVFKKDDRYYLIIPCDLVAGFVKRLSMFILRSKVQIRVADDFSVIGLVNPEITLPETDHVLHDGEMTVARVADWGSQKRAVVIGKTSHVTDRFQPETDEDIWFTSEIETGTPWVFKKTKEAFIPQWINLELVGGLVFDKGCYPGQEIISRMQHIGSTPRRMILIESEKALELLPGDDVFEAETAVGKVVISSIIDKRTETLASVSVKSLEKGSFLAKSVEFNLKALPYSLS</sequence>
<protein>
    <submittedName>
        <fullName evidence="1">Folate-binding protein YgfZ</fullName>
    </submittedName>
</protein>
<dbReference type="InterPro" id="IPR017703">
    <property type="entry name" value="YgfZ/GCV_T_CS"/>
</dbReference>
<dbReference type="PIRSF" id="PIRSF006487">
    <property type="entry name" value="GcvT"/>
    <property type="match status" value="1"/>
</dbReference>
<dbReference type="PANTHER" id="PTHR22602">
    <property type="entry name" value="TRANSFERASE CAF17, MITOCHONDRIAL-RELATED"/>
    <property type="match status" value="1"/>
</dbReference>
<dbReference type="EMBL" id="JACJKX010000004">
    <property type="protein sequence ID" value="MBM6928311.1"/>
    <property type="molecule type" value="Genomic_DNA"/>
</dbReference>
<dbReference type="InterPro" id="IPR045179">
    <property type="entry name" value="YgfZ/GcvT"/>
</dbReference>
<evidence type="ECO:0000313" key="2">
    <source>
        <dbReference type="Proteomes" id="UP000777002"/>
    </source>
</evidence>
<proteinExistence type="predicted"/>
<dbReference type="RefSeq" id="WP_205049909.1">
    <property type="nucleotide sequence ID" value="NZ_JACJKX010000004.1"/>
</dbReference>
<dbReference type="Gene3D" id="3.30.70.1400">
    <property type="entry name" value="Aminomethyltransferase beta-barrel domains"/>
    <property type="match status" value="1"/>
</dbReference>
<keyword evidence="2" id="KW-1185">Reference proteome</keyword>
<organism evidence="1 2">
    <name type="scientific">Parasutterella secunda</name>
    <dbReference type="NCBI Taxonomy" id="626947"/>
    <lineage>
        <taxon>Bacteria</taxon>
        <taxon>Pseudomonadati</taxon>
        <taxon>Pseudomonadota</taxon>
        <taxon>Betaproteobacteria</taxon>
        <taxon>Burkholderiales</taxon>
        <taxon>Sutterellaceae</taxon>
        <taxon>Parasutterella</taxon>
    </lineage>
</organism>
<dbReference type="Gene3D" id="2.40.30.160">
    <property type="match status" value="1"/>
</dbReference>
<gene>
    <name evidence="1" type="ORF">H5985_03365</name>
</gene>
<accession>A0ABS2GS73</accession>
<name>A0ABS2GS73_9BURK</name>
<dbReference type="SUPFAM" id="SSF103025">
    <property type="entry name" value="Folate-binding domain"/>
    <property type="match status" value="1"/>
</dbReference>